<evidence type="ECO:0000256" key="1">
    <source>
        <dbReference type="SAM" id="MobiDB-lite"/>
    </source>
</evidence>
<feature type="compositionally biased region" description="Basic and acidic residues" evidence="1">
    <location>
        <begin position="16"/>
        <end position="26"/>
    </location>
</feature>
<name>A0A0F9D393_9ZZZZ</name>
<organism evidence="2">
    <name type="scientific">marine sediment metagenome</name>
    <dbReference type="NCBI Taxonomy" id="412755"/>
    <lineage>
        <taxon>unclassified sequences</taxon>
        <taxon>metagenomes</taxon>
        <taxon>ecological metagenomes</taxon>
    </lineage>
</organism>
<accession>A0A0F9D393</accession>
<comment type="caution">
    <text evidence="2">The sequence shown here is derived from an EMBL/GenBank/DDBJ whole genome shotgun (WGS) entry which is preliminary data.</text>
</comment>
<proteinExistence type="predicted"/>
<feature type="non-terminal residue" evidence="2">
    <location>
        <position position="1"/>
    </location>
</feature>
<protein>
    <submittedName>
        <fullName evidence="2">Uncharacterized protein</fullName>
    </submittedName>
</protein>
<gene>
    <name evidence="2" type="ORF">LCGC14_2537860</name>
</gene>
<dbReference type="AlphaFoldDB" id="A0A0F9D393"/>
<evidence type="ECO:0000313" key="2">
    <source>
        <dbReference type="EMBL" id="KKL12231.1"/>
    </source>
</evidence>
<reference evidence="2" key="1">
    <citation type="journal article" date="2015" name="Nature">
        <title>Complex archaea that bridge the gap between prokaryotes and eukaryotes.</title>
        <authorList>
            <person name="Spang A."/>
            <person name="Saw J.H."/>
            <person name="Jorgensen S.L."/>
            <person name="Zaremba-Niedzwiedzka K."/>
            <person name="Martijn J."/>
            <person name="Lind A.E."/>
            <person name="van Eijk R."/>
            <person name="Schleper C."/>
            <person name="Guy L."/>
            <person name="Ettema T.J."/>
        </authorList>
    </citation>
    <scope>NUCLEOTIDE SEQUENCE</scope>
</reference>
<feature type="region of interest" description="Disordered" evidence="1">
    <location>
        <begin position="1"/>
        <end position="38"/>
    </location>
</feature>
<dbReference type="EMBL" id="LAZR01041346">
    <property type="protein sequence ID" value="KKL12231.1"/>
    <property type="molecule type" value="Genomic_DNA"/>
</dbReference>
<sequence length="64" mass="6800">DDGDTHGRGGPLCGHKIPDSNNDSHIHRNGHNRGGIGGAFHGTGLHRLRRAQAEDLLLEDGQDA</sequence>